<proteinExistence type="predicted"/>
<feature type="region of interest" description="Disordered" evidence="1">
    <location>
        <begin position="1"/>
        <end position="50"/>
    </location>
</feature>
<sequence>MASFPDYDTPFRMRTQLFRPPHTPSSTSSIYHTPDTETTRKRMRREAPDVRTLAWDPMSSTELEGPSPLSLINTDYILANGGEDHRQLDLKDSKEKLAEEQDYRPNRYRYNSLITDQQPALTIGNKDVGSRKRSHSEATEMATQPTQASTPTTPGWGRTVFTVVGRVWDFCWTNAFRGFAAGGGNSYQVGTPVSKEASHRQSDLQHDPFTSGGGSTLIPGQYPDEDTEHLRDKESWVLVQDSPSLKFSSARSPSPTQFSRKVPRRSAAHRPQSRRSLVNPLRPVTKRPTLNPLQPATVTPSSLTGRPSTPLKQPLSPTRASLPGSPASREAQRFAAQVRRREREEDASIQKMNDQLKALIREGREALGSRVEVDDMDFDD</sequence>
<dbReference type="eggNOG" id="ENOG502SQZN">
    <property type="taxonomic scope" value="Eukaryota"/>
</dbReference>
<protein>
    <submittedName>
        <fullName evidence="2">Uncharacterized protein</fullName>
    </submittedName>
</protein>
<gene>
    <name evidence="2" type="ORF">GQ26_0162280</name>
</gene>
<feature type="compositionally biased region" description="Basic and acidic residues" evidence="1">
    <location>
        <begin position="339"/>
        <end position="348"/>
    </location>
</feature>
<feature type="compositionally biased region" description="Polar residues" evidence="1">
    <location>
        <begin position="291"/>
        <end position="319"/>
    </location>
</feature>
<reference evidence="2" key="1">
    <citation type="journal article" date="2014" name="PLoS Genet.">
        <title>Signature Gene Expression Reveals Novel Clues to the Molecular Mechanisms of Dimorphic Transition in Penicillium marneffei.</title>
        <authorList>
            <person name="Yang E."/>
            <person name="Wang G."/>
            <person name="Cai J."/>
            <person name="Woo P.C."/>
            <person name="Lau S.K."/>
            <person name="Yuen K.-Y."/>
            <person name="Chow W.-N."/>
            <person name="Lin X."/>
        </authorList>
    </citation>
    <scope>NUCLEOTIDE SEQUENCE [LARGE SCALE GENOMIC DNA]</scope>
    <source>
        <strain evidence="2">PM1</strain>
    </source>
</reference>
<feature type="compositionally biased region" description="Polar residues" evidence="1">
    <location>
        <begin position="244"/>
        <end position="259"/>
    </location>
</feature>
<name>A0A093XPS2_TALMA</name>
<accession>A0A093XPS2</accession>
<feature type="compositionally biased region" description="Basic and acidic residues" evidence="1">
    <location>
        <begin position="34"/>
        <end position="49"/>
    </location>
</feature>
<feature type="region of interest" description="Disordered" evidence="1">
    <location>
        <begin position="124"/>
        <end position="154"/>
    </location>
</feature>
<feature type="compositionally biased region" description="Basic and acidic residues" evidence="1">
    <location>
        <begin position="196"/>
        <end position="206"/>
    </location>
</feature>
<organism evidence="2">
    <name type="scientific">Talaromyces marneffei PM1</name>
    <dbReference type="NCBI Taxonomy" id="1077442"/>
    <lineage>
        <taxon>Eukaryota</taxon>
        <taxon>Fungi</taxon>
        <taxon>Dikarya</taxon>
        <taxon>Ascomycota</taxon>
        <taxon>Pezizomycotina</taxon>
        <taxon>Eurotiomycetes</taxon>
        <taxon>Eurotiomycetidae</taxon>
        <taxon>Eurotiales</taxon>
        <taxon>Trichocomaceae</taxon>
        <taxon>Talaromyces</taxon>
        <taxon>Talaromyces sect. Talaromyces</taxon>
    </lineage>
</organism>
<dbReference type="HOGENOM" id="CLU_026242_0_0_1"/>
<feature type="compositionally biased region" description="Low complexity" evidence="1">
    <location>
        <begin position="142"/>
        <end position="154"/>
    </location>
</feature>
<dbReference type="EMBL" id="JPOX01000016">
    <property type="protein sequence ID" value="KFX47213.1"/>
    <property type="molecule type" value="Genomic_DNA"/>
</dbReference>
<dbReference type="AlphaFoldDB" id="A0A093XPS2"/>
<feature type="compositionally biased region" description="Basic residues" evidence="1">
    <location>
        <begin position="261"/>
        <end position="273"/>
    </location>
</feature>
<feature type="region of interest" description="Disordered" evidence="1">
    <location>
        <begin position="244"/>
        <end position="350"/>
    </location>
</feature>
<comment type="caution">
    <text evidence="2">The sequence shown here is derived from an EMBL/GenBank/DDBJ whole genome shotgun (WGS) entry which is preliminary data.</text>
</comment>
<evidence type="ECO:0000313" key="2">
    <source>
        <dbReference type="EMBL" id="KFX47213.1"/>
    </source>
</evidence>
<feature type="region of interest" description="Disordered" evidence="1">
    <location>
        <begin position="190"/>
        <end position="229"/>
    </location>
</feature>
<evidence type="ECO:0000256" key="1">
    <source>
        <dbReference type="SAM" id="MobiDB-lite"/>
    </source>
</evidence>